<dbReference type="GO" id="GO:0043565">
    <property type="term" value="F:sequence-specific DNA binding"/>
    <property type="evidence" value="ECO:0007669"/>
    <property type="project" value="TreeGrafter"/>
</dbReference>
<evidence type="ECO:0000259" key="6">
    <source>
        <dbReference type="PROSITE" id="PS50931"/>
    </source>
</evidence>
<accession>A0A9W6IU77</accession>
<dbReference type="PANTHER" id="PTHR30427">
    <property type="entry name" value="TRANSCRIPTIONAL ACTIVATOR PROTEIN LYSR"/>
    <property type="match status" value="1"/>
</dbReference>
<protein>
    <submittedName>
        <fullName evidence="8">DNA-binding transcriptional LysR family regulator</fullName>
    </submittedName>
    <submittedName>
        <fullName evidence="7">LysR family transcriptional regulator</fullName>
    </submittedName>
</protein>
<comment type="similarity">
    <text evidence="1">Belongs to the LysR transcriptional regulatory family.</text>
</comment>
<dbReference type="PROSITE" id="PS50931">
    <property type="entry name" value="HTH_LYSR"/>
    <property type="match status" value="1"/>
</dbReference>
<reference evidence="8 9" key="2">
    <citation type="submission" date="2021-01" db="EMBL/GenBank/DDBJ databases">
        <title>Genomic Encyclopedia of Type Strains, Phase IV (KMG-IV): sequencing the most valuable type-strain genomes for metagenomic binning, comparative biology and taxonomic classification.</title>
        <authorList>
            <person name="Goeker M."/>
        </authorList>
    </citation>
    <scope>NUCLEOTIDE SEQUENCE [LARGE SCALE GENOMIC DNA]</scope>
    <source>
        <strain evidence="8 9">DSM 6130</strain>
    </source>
</reference>
<dbReference type="PANTHER" id="PTHR30427:SF1">
    <property type="entry name" value="TRANSCRIPTIONAL ACTIVATOR PROTEIN LYSR"/>
    <property type="match status" value="1"/>
</dbReference>
<dbReference type="SUPFAM" id="SSF46785">
    <property type="entry name" value="Winged helix' DNA-binding domain"/>
    <property type="match status" value="1"/>
</dbReference>
<reference evidence="7" key="1">
    <citation type="journal article" date="2014" name="Int. J. Syst. Evol. Microbiol.">
        <title>Complete genome sequence of Corynebacterium casei LMG S-19264T (=DSM 44701T), isolated from a smear-ripened cheese.</title>
        <authorList>
            <consortium name="US DOE Joint Genome Institute (JGI-PGF)"/>
            <person name="Walter F."/>
            <person name="Albersmeier A."/>
            <person name="Kalinowski J."/>
            <person name="Ruckert C."/>
        </authorList>
    </citation>
    <scope>NUCLEOTIDE SEQUENCE</scope>
    <source>
        <strain evidence="7">VKM B-1606</strain>
    </source>
</reference>
<dbReference type="Proteomes" id="UP000758856">
    <property type="component" value="Unassembled WGS sequence"/>
</dbReference>
<dbReference type="EMBL" id="BSFF01000003">
    <property type="protein sequence ID" value="GLK56612.1"/>
    <property type="molecule type" value="Genomic_DNA"/>
</dbReference>
<comment type="caution">
    <text evidence="7">The sequence shown here is derived from an EMBL/GenBank/DDBJ whole genome shotgun (WGS) entry which is preliminary data.</text>
</comment>
<keyword evidence="5" id="KW-0732">Signal</keyword>
<dbReference type="Gene3D" id="1.10.10.10">
    <property type="entry name" value="Winged helix-like DNA-binding domain superfamily/Winged helix DNA-binding domain"/>
    <property type="match status" value="1"/>
</dbReference>
<evidence type="ECO:0000256" key="4">
    <source>
        <dbReference type="ARBA" id="ARBA00023163"/>
    </source>
</evidence>
<dbReference type="InterPro" id="IPR005119">
    <property type="entry name" value="LysR_subst-bd"/>
</dbReference>
<dbReference type="InterPro" id="IPR036388">
    <property type="entry name" value="WH-like_DNA-bd_sf"/>
</dbReference>
<keyword evidence="2" id="KW-0805">Transcription regulation</keyword>
<dbReference type="PROSITE" id="PS51257">
    <property type="entry name" value="PROKAR_LIPOPROTEIN"/>
    <property type="match status" value="1"/>
</dbReference>
<dbReference type="GO" id="GO:0010628">
    <property type="term" value="P:positive regulation of gene expression"/>
    <property type="evidence" value="ECO:0007669"/>
    <property type="project" value="TreeGrafter"/>
</dbReference>
<feature type="domain" description="HTH lysR-type" evidence="6">
    <location>
        <begin position="1"/>
        <end position="58"/>
    </location>
</feature>
<dbReference type="Pfam" id="PF00126">
    <property type="entry name" value="HTH_1"/>
    <property type="match status" value="1"/>
</dbReference>
<gene>
    <name evidence="7" type="ORF">GCM10008170_26310</name>
    <name evidence="8" type="ORF">JOD31_002645</name>
</gene>
<evidence type="ECO:0000256" key="5">
    <source>
        <dbReference type="SAM" id="SignalP"/>
    </source>
</evidence>
<feature type="signal peptide" evidence="5">
    <location>
        <begin position="1"/>
        <end position="23"/>
    </location>
</feature>
<organism evidence="7 10">
    <name type="scientific">Methylopila capsulata</name>
    <dbReference type="NCBI Taxonomy" id="61654"/>
    <lineage>
        <taxon>Bacteria</taxon>
        <taxon>Pseudomonadati</taxon>
        <taxon>Pseudomonadota</taxon>
        <taxon>Alphaproteobacteria</taxon>
        <taxon>Hyphomicrobiales</taxon>
        <taxon>Methylopilaceae</taxon>
        <taxon>Methylopila</taxon>
    </lineage>
</organism>
<evidence type="ECO:0000256" key="2">
    <source>
        <dbReference type="ARBA" id="ARBA00023015"/>
    </source>
</evidence>
<evidence type="ECO:0000313" key="7">
    <source>
        <dbReference type="EMBL" id="GLK56612.1"/>
    </source>
</evidence>
<sequence length="296" mass="31794">MDRREVAVFLAVMRLGSATAAAAALGCAQPSISKTIALVERRLGFRLFDRVGGRLSPTFEAELVLEEAMRIEDELSRFDRYLDNVRGLRTGQLRVAATPALALSLLPLAAAIVRKDLPGFGLVLDMQLNHEIPAMVERRQYDLGLAVIPTADESAAVDVVRRGRIVCVSPAGHALASSPAIRWEQIDPAEIIYVTTDARLVALLAAVAPEFLRRLRSATETNRYTIAVNLVRQGLGLTLVDEFTLAGHDLEGVAVGAFEPALNVSLVSVTPPSRKAKTAVRHFLDAVDVVLGSGAG</sequence>
<proteinExistence type="inferred from homology"/>
<dbReference type="InterPro" id="IPR036390">
    <property type="entry name" value="WH_DNA-bd_sf"/>
</dbReference>
<reference evidence="7" key="3">
    <citation type="submission" date="2023-01" db="EMBL/GenBank/DDBJ databases">
        <authorList>
            <person name="Sun Q."/>
            <person name="Evtushenko L."/>
        </authorList>
    </citation>
    <scope>NUCLEOTIDE SEQUENCE</scope>
    <source>
        <strain evidence="7">VKM B-1606</strain>
    </source>
</reference>
<evidence type="ECO:0000313" key="10">
    <source>
        <dbReference type="Proteomes" id="UP001143400"/>
    </source>
</evidence>
<dbReference type="GO" id="GO:0003700">
    <property type="term" value="F:DNA-binding transcription factor activity"/>
    <property type="evidence" value="ECO:0007669"/>
    <property type="project" value="InterPro"/>
</dbReference>
<dbReference type="InterPro" id="IPR000847">
    <property type="entry name" value="LysR_HTH_N"/>
</dbReference>
<keyword evidence="9" id="KW-1185">Reference proteome</keyword>
<keyword evidence="3 8" id="KW-0238">DNA-binding</keyword>
<evidence type="ECO:0000313" key="9">
    <source>
        <dbReference type="Proteomes" id="UP000758856"/>
    </source>
</evidence>
<name>A0A9W6IU77_9HYPH</name>
<dbReference type="AlphaFoldDB" id="A0A9W6IU77"/>
<feature type="chain" id="PRO_5040961607" evidence="5">
    <location>
        <begin position="24"/>
        <end position="296"/>
    </location>
</feature>
<keyword evidence="4" id="KW-0804">Transcription</keyword>
<dbReference type="EMBL" id="JAFBCY010000003">
    <property type="protein sequence ID" value="MBM7852403.1"/>
    <property type="molecule type" value="Genomic_DNA"/>
</dbReference>
<evidence type="ECO:0000256" key="1">
    <source>
        <dbReference type="ARBA" id="ARBA00009437"/>
    </source>
</evidence>
<dbReference type="SUPFAM" id="SSF53850">
    <property type="entry name" value="Periplasmic binding protein-like II"/>
    <property type="match status" value="1"/>
</dbReference>
<evidence type="ECO:0000256" key="3">
    <source>
        <dbReference type="ARBA" id="ARBA00023125"/>
    </source>
</evidence>
<dbReference type="Pfam" id="PF03466">
    <property type="entry name" value="LysR_substrate"/>
    <property type="match status" value="1"/>
</dbReference>
<dbReference type="Proteomes" id="UP001143400">
    <property type="component" value="Unassembled WGS sequence"/>
</dbReference>
<evidence type="ECO:0000313" key="8">
    <source>
        <dbReference type="EMBL" id="MBM7852403.1"/>
    </source>
</evidence>
<dbReference type="Gene3D" id="3.40.190.290">
    <property type="match status" value="1"/>
</dbReference>